<evidence type="ECO:0000313" key="2">
    <source>
        <dbReference type="EMBL" id="RGQ52621.1"/>
    </source>
</evidence>
<protein>
    <submittedName>
        <fullName evidence="2">Phosphoglycerate mutase</fullName>
    </submittedName>
</protein>
<evidence type="ECO:0000313" key="3">
    <source>
        <dbReference type="EMBL" id="RHA90084.1"/>
    </source>
</evidence>
<dbReference type="EMBL" id="QSKW01000038">
    <property type="protein sequence ID" value="RHE91864.1"/>
    <property type="molecule type" value="Genomic_DNA"/>
</dbReference>
<organism evidence="1 6">
    <name type="scientific">Roseburia inulinivorans</name>
    <dbReference type="NCBI Taxonomy" id="360807"/>
    <lineage>
        <taxon>Bacteria</taxon>
        <taxon>Bacillati</taxon>
        <taxon>Bacillota</taxon>
        <taxon>Clostridia</taxon>
        <taxon>Lachnospirales</taxon>
        <taxon>Lachnospiraceae</taxon>
        <taxon>Roseburia</taxon>
    </lineage>
</organism>
<evidence type="ECO:0000313" key="4">
    <source>
        <dbReference type="EMBL" id="RHE91864.1"/>
    </source>
</evidence>
<proteinExistence type="predicted"/>
<dbReference type="OrthoDB" id="2057118at2"/>
<evidence type="ECO:0000313" key="10">
    <source>
        <dbReference type="Proteomes" id="UP000286271"/>
    </source>
</evidence>
<dbReference type="EMBL" id="CVRS01000062">
    <property type="protein sequence ID" value="CRL35853.1"/>
    <property type="molecule type" value="Genomic_DNA"/>
</dbReference>
<dbReference type="Proteomes" id="UP000049828">
    <property type="component" value="Unassembled WGS sequence"/>
</dbReference>
<reference evidence="6" key="1">
    <citation type="submission" date="2015-05" db="EMBL/GenBank/DDBJ databases">
        <authorList>
            <consortium name="Pathogen Informatics"/>
        </authorList>
    </citation>
    <scope>NUCLEOTIDE SEQUENCE [LARGE SCALE GENOMIC DNA]</scope>
    <source>
        <strain evidence="6">L1-83</strain>
    </source>
</reference>
<reference evidence="1" key="2">
    <citation type="submission" date="2015-05" db="EMBL/GenBank/DDBJ databases">
        <authorList>
            <person name="Wang D.B."/>
            <person name="Wang M."/>
        </authorList>
    </citation>
    <scope>NUCLEOTIDE SEQUENCE [LARGE SCALE GENOMIC DNA]</scope>
    <source>
        <strain evidence="1">L1-83</strain>
    </source>
</reference>
<evidence type="ECO:0000313" key="5">
    <source>
        <dbReference type="EMBL" id="RHF87395.1"/>
    </source>
</evidence>
<evidence type="ECO:0000313" key="1">
    <source>
        <dbReference type="EMBL" id="CRL35853.1"/>
    </source>
</evidence>
<dbReference type="Proteomes" id="UP000283738">
    <property type="component" value="Unassembled WGS sequence"/>
</dbReference>
<dbReference type="Proteomes" id="UP000283701">
    <property type="component" value="Unassembled WGS sequence"/>
</dbReference>
<evidence type="ECO:0000313" key="7">
    <source>
        <dbReference type="Proteomes" id="UP000283492"/>
    </source>
</evidence>
<name>A0A0M6WIC4_9FIRM</name>
<dbReference type="EMBL" id="QSFX01000007">
    <property type="protein sequence ID" value="RHA90084.1"/>
    <property type="molecule type" value="Genomic_DNA"/>
</dbReference>
<gene>
    <name evidence="5" type="ORF">DW654_01100</name>
    <name evidence="4" type="ORF">DW707_16185</name>
    <name evidence="3" type="ORF">DW914_06210</name>
    <name evidence="2" type="ORF">DWY96_04120</name>
    <name evidence="1" type="ORF">RIL183_17881</name>
</gene>
<dbReference type="EMBL" id="QRHP01000001">
    <property type="protein sequence ID" value="RHF87395.1"/>
    <property type="molecule type" value="Genomic_DNA"/>
</dbReference>
<dbReference type="AlphaFoldDB" id="A0A0M6WIC4"/>
<sequence>MERAIIYYAKTGLEATDHFVPKLLEKYCQDNGYEIVAMLSEPASTEGVSFPMKYAIIGLNMEEDVNTIITLSKDMIGATDETVIDTLGKLSEYDIYVEDINGELEECYEMMYKEPVQESDIRGLVLDTVSKFYHNIRDGR</sequence>
<dbReference type="RefSeq" id="WP_007889575.1">
    <property type="nucleotide sequence ID" value="NZ_CABJFX010000007.1"/>
</dbReference>
<evidence type="ECO:0000313" key="8">
    <source>
        <dbReference type="Proteomes" id="UP000283701"/>
    </source>
</evidence>
<reference evidence="7 8" key="3">
    <citation type="submission" date="2018-08" db="EMBL/GenBank/DDBJ databases">
        <title>A genome reference for cultivated species of the human gut microbiota.</title>
        <authorList>
            <person name="Zou Y."/>
            <person name="Xue W."/>
            <person name="Luo G."/>
        </authorList>
    </citation>
    <scope>NUCLEOTIDE SEQUENCE [LARGE SCALE GENOMIC DNA]</scope>
    <source>
        <strain evidence="2 9">AF28-15</strain>
        <strain evidence="5 8">AM23-23AC</strain>
        <strain evidence="4 10">AM27-11</strain>
        <strain evidence="3 7">AM42-1AC</strain>
    </source>
</reference>
<evidence type="ECO:0000313" key="6">
    <source>
        <dbReference type="Proteomes" id="UP000049828"/>
    </source>
</evidence>
<dbReference type="GeneID" id="75164380"/>
<keyword evidence="6" id="KW-1185">Reference proteome</keyword>
<dbReference type="EMBL" id="QRTF01000006">
    <property type="protein sequence ID" value="RGQ52621.1"/>
    <property type="molecule type" value="Genomic_DNA"/>
</dbReference>
<dbReference type="Proteomes" id="UP000286271">
    <property type="component" value="Unassembled WGS sequence"/>
</dbReference>
<dbReference type="Proteomes" id="UP000283492">
    <property type="component" value="Unassembled WGS sequence"/>
</dbReference>
<evidence type="ECO:0000313" key="9">
    <source>
        <dbReference type="Proteomes" id="UP000283738"/>
    </source>
</evidence>
<accession>A0A0M6WIC4</accession>